<evidence type="ECO:0000313" key="3">
    <source>
        <dbReference type="Proteomes" id="UP000036185"/>
    </source>
</evidence>
<proteinExistence type="predicted"/>
<evidence type="ECO:0000313" key="2">
    <source>
        <dbReference type="EMBL" id="AKN77557.1"/>
    </source>
</evidence>
<sequence>MSLSQNPSTLPEWLTVAQVSEHYQLSESTVHRLIKGKKFKATYFSQRCLRVNRASIDAYVQKNLVR</sequence>
<organism evidence="2 3">
    <name type="scientific">Corynebacterium ulcerans FRC58</name>
    <dbReference type="NCBI Taxonomy" id="1408268"/>
    <lineage>
        <taxon>Bacteria</taxon>
        <taxon>Bacillati</taxon>
        <taxon>Actinomycetota</taxon>
        <taxon>Actinomycetes</taxon>
        <taxon>Mycobacteriales</taxon>
        <taxon>Corynebacteriaceae</taxon>
        <taxon>Corynebacterium</taxon>
    </lineage>
</organism>
<feature type="domain" description="Helix-turn-helix" evidence="1">
    <location>
        <begin position="13"/>
        <end position="63"/>
    </location>
</feature>
<gene>
    <name evidence="2" type="ORF">CulFRC58_1703</name>
</gene>
<dbReference type="EMBL" id="CP011913">
    <property type="protein sequence ID" value="AKN77557.1"/>
    <property type="molecule type" value="Genomic_DNA"/>
</dbReference>
<evidence type="ECO:0000259" key="1">
    <source>
        <dbReference type="Pfam" id="PF12728"/>
    </source>
</evidence>
<dbReference type="Pfam" id="PF12728">
    <property type="entry name" value="HTH_17"/>
    <property type="match status" value="1"/>
</dbReference>
<keyword evidence="3" id="KW-1185">Reference proteome</keyword>
<reference evidence="2 3" key="1">
    <citation type="journal article" date="2014" name="Int. J. Syst. Evol. Microbiol.">
        <title>Draft Genome Sequence of Corynebacterium ulcerans FRC58, Isolated from the Bronchitic Aspiration of a Patient in France.</title>
        <authorList>
            <person name="Silva Ado S."/>
            <person name="Barauna R.A."/>
            <person name="de Sa P.C."/>
            <person name="das Gracas D.A."/>
            <person name="Carneiro A.R."/>
            <person name="Thouvenin M."/>
            <person name="Azevedo V."/>
            <person name="Badell E."/>
            <person name="Guiso N."/>
            <person name="da Silva A.L."/>
            <person name="Ramos R.T."/>
        </authorList>
    </citation>
    <scope>NUCLEOTIDE SEQUENCE [LARGE SCALE GENOMIC DNA]</scope>
    <source>
        <strain evidence="2 3">FRC58</strain>
    </source>
</reference>
<protein>
    <submittedName>
        <fullName evidence="2">Helix-turn-helix domain protein</fullName>
    </submittedName>
</protein>
<dbReference type="RefSeq" id="WP_029974371.1">
    <property type="nucleotide sequence ID" value="NZ_CP011913.1"/>
</dbReference>
<name>A0ABM5U264_CORUL</name>
<dbReference type="InterPro" id="IPR041657">
    <property type="entry name" value="HTH_17"/>
</dbReference>
<dbReference type="Proteomes" id="UP000036185">
    <property type="component" value="Chromosome"/>
</dbReference>
<accession>A0ABM5U264</accession>